<reference evidence="2 3" key="1">
    <citation type="submission" date="2023-07" db="EMBL/GenBank/DDBJ databases">
        <title>Comparative genomics of wheat-associated soil bacteria to identify genetic determinants of phenazine resistance.</title>
        <authorList>
            <person name="Mouncey N."/>
        </authorList>
    </citation>
    <scope>NUCLEOTIDE SEQUENCE [LARGE SCALE GENOMIC DNA]</scope>
    <source>
        <strain evidence="2 3">V2I4</strain>
    </source>
</reference>
<dbReference type="RefSeq" id="WP_307517269.1">
    <property type="nucleotide sequence ID" value="NZ_JAUSZI010000001.1"/>
</dbReference>
<evidence type="ECO:0000313" key="2">
    <source>
        <dbReference type="EMBL" id="MDQ1022423.1"/>
    </source>
</evidence>
<gene>
    <name evidence="2" type="ORF">QF035_000005</name>
</gene>
<keyword evidence="3" id="KW-1185">Reference proteome</keyword>
<dbReference type="InterPro" id="IPR001646">
    <property type="entry name" value="5peptide_repeat"/>
</dbReference>
<accession>A0ABU0SFT7</accession>
<feature type="transmembrane region" description="Helical" evidence="1">
    <location>
        <begin position="54"/>
        <end position="73"/>
    </location>
</feature>
<dbReference type="Pfam" id="PF13576">
    <property type="entry name" value="Pentapeptide_3"/>
    <property type="match status" value="1"/>
</dbReference>
<keyword evidence="1" id="KW-0472">Membrane</keyword>
<name>A0ABU0SFT7_9ACTN</name>
<evidence type="ECO:0000313" key="3">
    <source>
        <dbReference type="Proteomes" id="UP001230328"/>
    </source>
</evidence>
<dbReference type="Proteomes" id="UP001230328">
    <property type="component" value="Unassembled WGS sequence"/>
</dbReference>
<keyword evidence="1" id="KW-1133">Transmembrane helix</keyword>
<dbReference type="Gene3D" id="2.160.20.80">
    <property type="entry name" value="E3 ubiquitin-protein ligase SopA"/>
    <property type="match status" value="1"/>
</dbReference>
<protein>
    <recommendedName>
        <fullName evidence="4">Pentapeptide repeat-containing protein</fullName>
    </recommendedName>
</protein>
<evidence type="ECO:0008006" key="4">
    <source>
        <dbReference type="Google" id="ProtNLM"/>
    </source>
</evidence>
<sequence length="372" mass="40271">MPDGSRLRPGRDPAVCFGNSLHRAAARLHALDVALSLRRREAPRGRYTPNLWPVWLVAPAALVLALLLGWGIYQFAHDYFAQAAADQKPPKPVNVNDVLKATVTALTLVGAVLAGLYAYRKQLLSEGDAHRADASQLAERYTTAAEQLGHDQAAVRLAGVYALARLADDWEEQRQVCIDVLCAYLRMPYQPDPEAAGHKAGEREVRWTIIRVIRDHLNDPTDPTSWCTHSLDFTGATFDGGDLSNSHFLGAIDFNRATFSNGTVNFNRATFSNGWVDFSGATFSSGTVSFGGALFSDDCRVYFSRARFSGGTVDFGAATFSDGTVTFNRAEFSGGTVDFYGATNPGGTVDFSDAAFRGTVFSWGPFPVPPGA</sequence>
<comment type="caution">
    <text evidence="2">The sequence shown here is derived from an EMBL/GenBank/DDBJ whole genome shotgun (WGS) entry which is preliminary data.</text>
</comment>
<proteinExistence type="predicted"/>
<evidence type="ECO:0000256" key="1">
    <source>
        <dbReference type="SAM" id="Phobius"/>
    </source>
</evidence>
<feature type="transmembrane region" description="Helical" evidence="1">
    <location>
        <begin position="98"/>
        <end position="119"/>
    </location>
</feature>
<dbReference type="EMBL" id="JAUSZI010000001">
    <property type="protein sequence ID" value="MDQ1022423.1"/>
    <property type="molecule type" value="Genomic_DNA"/>
</dbReference>
<keyword evidence="1" id="KW-0812">Transmembrane</keyword>
<organism evidence="2 3">
    <name type="scientific">Streptomyces umbrinus</name>
    <dbReference type="NCBI Taxonomy" id="67370"/>
    <lineage>
        <taxon>Bacteria</taxon>
        <taxon>Bacillati</taxon>
        <taxon>Actinomycetota</taxon>
        <taxon>Actinomycetes</taxon>
        <taxon>Kitasatosporales</taxon>
        <taxon>Streptomycetaceae</taxon>
        <taxon>Streptomyces</taxon>
        <taxon>Streptomyces phaeochromogenes group</taxon>
    </lineage>
</organism>